<dbReference type="OrthoDB" id="9805460at2"/>
<dbReference type="NCBIfam" id="TIGR00128">
    <property type="entry name" value="fabD"/>
    <property type="match status" value="1"/>
</dbReference>
<dbReference type="AlphaFoldDB" id="A0A844FE73"/>
<feature type="active site" evidence="5">
    <location>
        <position position="200"/>
    </location>
</feature>
<dbReference type="GO" id="GO:0006633">
    <property type="term" value="P:fatty acid biosynthetic process"/>
    <property type="evidence" value="ECO:0007669"/>
    <property type="project" value="TreeGrafter"/>
</dbReference>
<evidence type="ECO:0000256" key="5">
    <source>
        <dbReference type="PIRSR" id="PIRSR000446-1"/>
    </source>
</evidence>
<evidence type="ECO:0000259" key="6">
    <source>
        <dbReference type="SMART" id="SM00827"/>
    </source>
</evidence>
<dbReference type="InterPro" id="IPR016035">
    <property type="entry name" value="Acyl_Trfase/lysoPLipase"/>
</dbReference>
<dbReference type="Pfam" id="PF00698">
    <property type="entry name" value="Acyl_transf_1"/>
    <property type="match status" value="1"/>
</dbReference>
<dbReference type="PIRSF" id="PIRSF000446">
    <property type="entry name" value="Mct"/>
    <property type="match status" value="1"/>
</dbReference>
<protein>
    <recommendedName>
        <fullName evidence="4">Malonyl CoA-acyl carrier protein transacylase</fullName>
        <ecNumber evidence="4">2.3.1.39</ecNumber>
    </recommendedName>
</protein>
<proteinExistence type="inferred from homology"/>
<dbReference type="InterPro" id="IPR004410">
    <property type="entry name" value="Malonyl_CoA-ACP_transAc_FabD"/>
</dbReference>
<evidence type="ECO:0000256" key="1">
    <source>
        <dbReference type="ARBA" id="ARBA00022679"/>
    </source>
</evidence>
<comment type="caution">
    <text evidence="7">The sequence shown here is derived from an EMBL/GenBank/DDBJ whole genome shotgun (WGS) entry which is preliminary data.</text>
</comment>
<feature type="domain" description="Malonyl-CoA:ACP transacylase (MAT)" evidence="6">
    <location>
        <begin position="7"/>
        <end position="303"/>
    </location>
</feature>
<dbReference type="Gene3D" id="3.40.366.10">
    <property type="entry name" value="Malonyl-Coenzyme A Acyl Carrier Protein, domain 2"/>
    <property type="match status" value="1"/>
</dbReference>
<dbReference type="InterPro" id="IPR016036">
    <property type="entry name" value="Malonyl_transacylase_ACP-bd"/>
</dbReference>
<dbReference type="InterPro" id="IPR024925">
    <property type="entry name" value="Malonyl_CoA-ACP_transAc"/>
</dbReference>
<keyword evidence="1 4" id="KW-0808">Transferase</keyword>
<dbReference type="InterPro" id="IPR050858">
    <property type="entry name" value="Mal-CoA-ACP_Trans/PKS_FabD"/>
</dbReference>
<dbReference type="RefSeq" id="WP_154481647.1">
    <property type="nucleotide sequence ID" value="NZ_VULR01000001.1"/>
</dbReference>
<dbReference type="Gene3D" id="3.30.70.250">
    <property type="entry name" value="Malonyl-CoA ACP transacylase, ACP-binding"/>
    <property type="match status" value="1"/>
</dbReference>
<dbReference type="FunFam" id="3.30.70.250:FF:000001">
    <property type="entry name" value="Malonyl CoA-acyl carrier protein transacylase"/>
    <property type="match status" value="1"/>
</dbReference>
<sequence length="317" mass="34535">MGKVAFVFPGQGAQFVGMGKDFYDNFSVSREVFEAANESLGTDIKSICFEGTEEELVKTENTQPAILTTSVAILKALEERGINCDYTAGLSLGEYTALVEANALDFNETVNLVKNRGKYMQEAVPEGKGGMAAILGLEKSKILEAIKEARNYGVVDIANYNSPEQIVISGEVEPLKVAVSQSKELGAKKAVHLPVSAPFHSSLLEPAGEKLKKDLENVKVNDLEKIVITNVDAKPLRDKEEVKSSLVRQVSNSVLWCDSIIYMLDNGVDTFVEIGPGKSLKGFIKRIAKPLNKEVNVFSVSNLSGFEKVCDFFGKEV</sequence>
<dbReference type="EC" id="2.3.1.39" evidence="4"/>
<dbReference type="Proteomes" id="UP000462760">
    <property type="component" value="Unassembled WGS sequence"/>
</dbReference>
<dbReference type="SUPFAM" id="SSF55048">
    <property type="entry name" value="Probable ACP-binding domain of malonyl-CoA ACP transacylase"/>
    <property type="match status" value="1"/>
</dbReference>
<evidence type="ECO:0000256" key="3">
    <source>
        <dbReference type="ARBA" id="ARBA00048462"/>
    </source>
</evidence>
<evidence type="ECO:0000256" key="4">
    <source>
        <dbReference type="PIRNR" id="PIRNR000446"/>
    </source>
</evidence>
<comment type="similarity">
    <text evidence="4">Belongs to the fabD family.</text>
</comment>
<accession>A0A844FE73</accession>
<dbReference type="InterPro" id="IPR014043">
    <property type="entry name" value="Acyl_transferase_dom"/>
</dbReference>
<dbReference type="GO" id="GO:0004314">
    <property type="term" value="F:[acyl-carrier-protein] S-malonyltransferase activity"/>
    <property type="evidence" value="ECO:0007669"/>
    <property type="project" value="UniProtKB-EC"/>
</dbReference>
<evidence type="ECO:0000313" key="8">
    <source>
        <dbReference type="Proteomes" id="UP000462760"/>
    </source>
</evidence>
<dbReference type="EMBL" id="VULR01000001">
    <property type="protein sequence ID" value="MSS42280.1"/>
    <property type="molecule type" value="Genomic_DNA"/>
</dbReference>
<evidence type="ECO:0000313" key="7">
    <source>
        <dbReference type="EMBL" id="MSS42280.1"/>
    </source>
</evidence>
<reference evidence="7 8" key="1">
    <citation type="submission" date="2019-08" db="EMBL/GenBank/DDBJ databases">
        <title>In-depth cultivation of the pig gut microbiome towards novel bacterial diversity and tailored functional studies.</title>
        <authorList>
            <person name="Wylensek D."/>
            <person name="Hitch T.C.A."/>
            <person name="Clavel T."/>
        </authorList>
    </citation>
    <scope>NUCLEOTIDE SEQUENCE [LARGE SCALE GENOMIC DNA]</scope>
    <source>
        <strain evidence="7 8">Med78-601-WT-4W-RMD-3</strain>
    </source>
</reference>
<dbReference type="GO" id="GO:0005829">
    <property type="term" value="C:cytosol"/>
    <property type="evidence" value="ECO:0007669"/>
    <property type="project" value="TreeGrafter"/>
</dbReference>
<dbReference type="InterPro" id="IPR001227">
    <property type="entry name" value="Ac_transferase_dom_sf"/>
</dbReference>
<evidence type="ECO:0000256" key="2">
    <source>
        <dbReference type="ARBA" id="ARBA00023315"/>
    </source>
</evidence>
<gene>
    <name evidence="7" type="primary">fabD</name>
    <name evidence="7" type="ORF">FYJ27_00825</name>
</gene>
<dbReference type="SUPFAM" id="SSF52151">
    <property type="entry name" value="FabD/lysophospholipase-like"/>
    <property type="match status" value="1"/>
</dbReference>
<organism evidence="7 8">
    <name type="scientific">Anaerosalibacter bizertensis</name>
    <dbReference type="NCBI Taxonomy" id="932217"/>
    <lineage>
        <taxon>Bacteria</taxon>
        <taxon>Bacillati</taxon>
        <taxon>Bacillota</taxon>
        <taxon>Tissierellia</taxon>
        <taxon>Tissierellales</taxon>
        <taxon>Sporanaerobacteraceae</taxon>
        <taxon>Anaerosalibacter</taxon>
    </lineage>
</organism>
<dbReference type="SMART" id="SM00827">
    <property type="entry name" value="PKS_AT"/>
    <property type="match status" value="1"/>
</dbReference>
<comment type="catalytic activity">
    <reaction evidence="3 4">
        <text>holo-[ACP] + malonyl-CoA = malonyl-[ACP] + CoA</text>
        <dbReference type="Rhea" id="RHEA:41792"/>
        <dbReference type="Rhea" id="RHEA-COMP:9623"/>
        <dbReference type="Rhea" id="RHEA-COMP:9685"/>
        <dbReference type="ChEBI" id="CHEBI:57287"/>
        <dbReference type="ChEBI" id="CHEBI:57384"/>
        <dbReference type="ChEBI" id="CHEBI:64479"/>
        <dbReference type="ChEBI" id="CHEBI:78449"/>
        <dbReference type="EC" id="2.3.1.39"/>
    </reaction>
</comment>
<feature type="active site" evidence="5">
    <location>
        <position position="91"/>
    </location>
</feature>
<keyword evidence="2 4" id="KW-0012">Acyltransferase</keyword>
<name>A0A844FE73_9FIRM</name>
<dbReference type="PANTHER" id="PTHR42681">
    <property type="entry name" value="MALONYL-COA-ACYL CARRIER PROTEIN TRANSACYLASE, MITOCHONDRIAL"/>
    <property type="match status" value="1"/>
</dbReference>
<dbReference type="PANTHER" id="PTHR42681:SF1">
    <property type="entry name" value="MALONYL-COA-ACYL CARRIER PROTEIN TRANSACYLASE, MITOCHONDRIAL"/>
    <property type="match status" value="1"/>
</dbReference>